<dbReference type="PANTHER" id="PTHR38050">
    <property type="match status" value="1"/>
</dbReference>
<dbReference type="Proteomes" id="UP000198802">
    <property type="component" value="Unassembled WGS sequence"/>
</dbReference>
<dbReference type="Pfam" id="PF10503">
    <property type="entry name" value="Esterase_PHB"/>
    <property type="match status" value="1"/>
</dbReference>
<protein>
    <submittedName>
        <fullName evidence="9">Polyhydroxybutyrate depolymerase</fullName>
    </submittedName>
</protein>
<feature type="compositionally biased region" description="Low complexity" evidence="8">
    <location>
        <begin position="377"/>
        <end position="397"/>
    </location>
</feature>
<keyword evidence="10" id="KW-1185">Reference proteome</keyword>
<gene>
    <name evidence="9" type="ORF">Ga0074812_105316</name>
</gene>
<dbReference type="GO" id="GO:0030600">
    <property type="term" value="F:feruloyl esterase activity"/>
    <property type="evidence" value="ECO:0007669"/>
    <property type="project" value="InterPro"/>
</dbReference>
<dbReference type="PANTHER" id="PTHR38050:SF2">
    <property type="entry name" value="FERULOYL ESTERASE C-RELATED"/>
    <property type="match status" value="1"/>
</dbReference>
<feature type="compositionally biased region" description="Low complexity" evidence="8">
    <location>
        <begin position="423"/>
        <end position="439"/>
    </location>
</feature>
<sequence length="439" mass="43400">MRARSGALRNGSRPNSTLWLPITAAAGVLLLLLWYAMSQSPSGKSDAAAPVATALGRAGASGAAALAALPTVPAPPASGCQTGKSLPSGVTTETVTVAGTDRQYRLAVPQGARAGTALPLVVNLHDRDQSVDQLEQYTGMADAGTRSGYAVVTPVGVSARWNLTRSAEVGPDDVLFIGTVLNDLTGRMCLDSKRVFASGFSDGADMVLELACALPDRFAAVVTVAASRIPDDCADPRANLLEMHGTADAIAPWDGGGPARTAPFVGLVAQPVESRTDRYARAFGCGGEHSAGAEMSSAALTAWTSCPTGKDVGVLAIKGGGHTWPGAAARPELGATVSSLSATVVALEFFGGHPADGRTVTGGGASGGGGTAGGGATRPAAPTTSPAPASATRSAGPEPSVSAVPDSTTEPTTGPTPSPTPVVPSVSATASASPAAAGG</sequence>
<evidence type="ECO:0000256" key="1">
    <source>
        <dbReference type="ARBA" id="ARBA00004613"/>
    </source>
</evidence>
<dbReference type="SUPFAM" id="SSF53474">
    <property type="entry name" value="alpha/beta-Hydrolases"/>
    <property type="match status" value="1"/>
</dbReference>
<keyword evidence="3" id="KW-0858">Xylan degradation</keyword>
<evidence type="ECO:0000256" key="3">
    <source>
        <dbReference type="ARBA" id="ARBA00022651"/>
    </source>
</evidence>
<accession>A0A0S4QKQ9</accession>
<dbReference type="InterPro" id="IPR029058">
    <property type="entry name" value="AB_hydrolase_fold"/>
</dbReference>
<dbReference type="GO" id="GO:0045493">
    <property type="term" value="P:xylan catabolic process"/>
    <property type="evidence" value="ECO:0007669"/>
    <property type="project" value="UniProtKB-KW"/>
</dbReference>
<dbReference type="EMBL" id="FAOZ01000005">
    <property type="protein sequence ID" value="CUU55663.1"/>
    <property type="molecule type" value="Genomic_DNA"/>
</dbReference>
<evidence type="ECO:0000313" key="9">
    <source>
        <dbReference type="EMBL" id="CUU55663.1"/>
    </source>
</evidence>
<evidence type="ECO:0000256" key="5">
    <source>
        <dbReference type="ARBA" id="ARBA00022801"/>
    </source>
</evidence>
<reference evidence="10" key="1">
    <citation type="submission" date="2015-11" db="EMBL/GenBank/DDBJ databases">
        <authorList>
            <person name="Varghese N."/>
        </authorList>
    </citation>
    <scope>NUCLEOTIDE SEQUENCE [LARGE SCALE GENOMIC DNA]</scope>
    <source>
        <strain evidence="10">DSM 45899</strain>
    </source>
</reference>
<name>A0A0S4QKQ9_9ACTN</name>
<evidence type="ECO:0000256" key="4">
    <source>
        <dbReference type="ARBA" id="ARBA00022729"/>
    </source>
</evidence>
<keyword evidence="2" id="KW-0964">Secreted</keyword>
<proteinExistence type="predicted"/>
<dbReference type="Gene3D" id="3.40.50.1820">
    <property type="entry name" value="alpha/beta hydrolase"/>
    <property type="match status" value="1"/>
</dbReference>
<feature type="compositionally biased region" description="Gly residues" evidence="8">
    <location>
        <begin position="360"/>
        <end position="376"/>
    </location>
</feature>
<evidence type="ECO:0000256" key="7">
    <source>
        <dbReference type="ARBA" id="ARBA00023326"/>
    </source>
</evidence>
<evidence type="ECO:0000256" key="6">
    <source>
        <dbReference type="ARBA" id="ARBA00023277"/>
    </source>
</evidence>
<dbReference type="AlphaFoldDB" id="A0A0S4QKQ9"/>
<dbReference type="RefSeq" id="WP_242666175.1">
    <property type="nucleotide sequence ID" value="NZ_FAOZ01000005.1"/>
</dbReference>
<comment type="subcellular location">
    <subcellularLocation>
        <location evidence="1">Secreted</location>
    </subcellularLocation>
</comment>
<evidence type="ECO:0000256" key="2">
    <source>
        <dbReference type="ARBA" id="ARBA00022525"/>
    </source>
</evidence>
<evidence type="ECO:0000313" key="10">
    <source>
        <dbReference type="Proteomes" id="UP000198802"/>
    </source>
</evidence>
<keyword evidence="5" id="KW-0378">Hydrolase</keyword>
<keyword evidence="7" id="KW-0624">Polysaccharide degradation</keyword>
<dbReference type="GO" id="GO:0005576">
    <property type="term" value="C:extracellular region"/>
    <property type="evidence" value="ECO:0007669"/>
    <property type="project" value="UniProtKB-SubCell"/>
</dbReference>
<keyword evidence="4" id="KW-0732">Signal</keyword>
<dbReference type="InterPro" id="IPR043595">
    <property type="entry name" value="FaeB/C/D"/>
</dbReference>
<feature type="region of interest" description="Disordered" evidence="8">
    <location>
        <begin position="353"/>
        <end position="439"/>
    </location>
</feature>
<evidence type="ECO:0000256" key="8">
    <source>
        <dbReference type="SAM" id="MobiDB-lite"/>
    </source>
</evidence>
<dbReference type="InterPro" id="IPR010126">
    <property type="entry name" value="Esterase_phb"/>
</dbReference>
<organism evidence="9 10">
    <name type="scientific">Parafrankia irregularis</name>
    <dbReference type="NCBI Taxonomy" id="795642"/>
    <lineage>
        <taxon>Bacteria</taxon>
        <taxon>Bacillati</taxon>
        <taxon>Actinomycetota</taxon>
        <taxon>Actinomycetes</taxon>
        <taxon>Frankiales</taxon>
        <taxon>Frankiaceae</taxon>
        <taxon>Parafrankia</taxon>
    </lineage>
</organism>
<keyword evidence="6" id="KW-0119">Carbohydrate metabolism</keyword>